<organism evidence="1 2">
    <name type="scientific">Parasedimentitalea denitrificans</name>
    <dbReference type="NCBI Taxonomy" id="2211118"/>
    <lineage>
        <taxon>Bacteria</taxon>
        <taxon>Pseudomonadati</taxon>
        <taxon>Pseudomonadota</taxon>
        <taxon>Alphaproteobacteria</taxon>
        <taxon>Rhodobacterales</taxon>
        <taxon>Paracoccaceae</taxon>
        <taxon>Parasedimentitalea</taxon>
    </lineage>
</organism>
<protein>
    <submittedName>
        <fullName evidence="1">Uncharacterized protein</fullName>
    </submittedName>
</protein>
<keyword evidence="2" id="KW-1185">Reference proteome</keyword>
<reference evidence="1 2" key="1">
    <citation type="submission" date="2018-05" db="EMBL/GenBank/DDBJ databases">
        <authorList>
            <person name="Zhang Y.-J."/>
        </authorList>
    </citation>
    <scope>NUCLEOTIDE SEQUENCE [LARGE SCALE GENOMIC DNA]</scope>
    <source>
        <strain evidence="1 2">CY04</strain>
    </source>
</reference>
<evidence type="ECO:0000313" key="1">
    <source>
        <dbReference type="EMBL" id="NIZ61611.1"/>
    </source>
</evidence>
<proteinExistence type="predicted"/>
<name>A0ABX0W841_9RHOB</name>
<evidence type="ECO:0000313" key="2">
    <source>
        <dbReference type="Proteomes" id="UP001429564"/>
    </source>
</evidence>
<dbReference type="EMBL" id="QHLQ01000010">
    <property type="protein sequence ID" value="NIZ61611.1"/>
    <property type="molecule type" value="Genomic_DNA"/>
</dbReference>
<sequence>MAEKIIHRAEALVEVTWRPALAAVYLNWFSEYDEGTRVRDAVLAALDWVNANQVEHWVADVSTSPNALSDADYQWVSGDEFRSAILGSPLRKFVLIPPLPETGQDVGWVAEWEENTLTKFGERVRAKVCKDLDDATLFLTG</sequence>
<accession>A0ABX0W841</accession>
<dbReference type="RefSeq" id="WP_167684253.1">
    <property type="nucleotide sequence ID" value="NZ_QHLQ01000010.1"/>
</dbReference>
<comment type="caution">
    <text evidence="1">The sequence shown here is derived from an EMBL/GenBank/DDBJ whole genome shotgun (WGS) entry which is preliminary data.</text>
</comment>
<dbReference type="Proteomes" id="UP001429564">
    <property type="component" value="Unassembled WGS sequence"/>
</dbReference>
<gene>
    <name evidence="1" type="ORF">DL239_11550</name>
</gene>